<dbReference type="Pfam" id="PF11123">
    <property type="entry name" value="DNA_Packaging_2"/>
    <property type="match status" value="1"/>
</dbReference>
<dbReference type="InterPro" id="IPR024345">
    <property type="entry name" value="DNA_matur_Phage_T7-like"/>
</dbReference>
<keyword evidence="2" id="KW-1185">Reference proteome</keyword>
<dbReference type="EMBL" id="MF034659">
    <property type="protein sequence ID" value="ARV77568.1"/>
    <property type="molecule type" value="Genomic_DNA"/>
</dbReference>
<name>A0A1Y0T1Y2_9CAUD</name>
<proteinExistence type="predicted"/>
<protein>
    <submittedName>
        <fullName evidence="1">DNA packaging protein A</fullName>
    </submittedName>
</protein>
<organism evidence="1 2">
    <name type="scientific">Pasteurella phage vB_PmuP_PHB02</name>
    <dbReference type="NCBI Taxonomy" id="2005054"/>
    <lineage>
        <taxon>Viruses</taxon>
        <taxon>Duplodnaviria</taxon>
        <taxon>Heunggongvirae</taxon>
        <taxon>Uroviricota</taxon>
        <taxon>Caudoviricetes</taxon>
        <taxon>Autographivirales</taxon>
        <taxon>Autotranscriptaviridae</taxon>
        <taxon>Studiervirinae</taxon>
        <taxon>Wuhanvirus</taxon>
        <taxon>Wuhanvirus PHB02</taxon>
    </lineage>
</organism>
<evidence type="ECO:0000313" key="2">
    <source>
        <dbReference type="Proteomes" id="UP000226151"/>
    </source>
</evidence>
<dbReference type="RefSeq" id="YP_009790743.1">
    <property type="nucleotide sequence ID" value="NC_047831.1"/>
</dbReference>
<dbReference type="Proteomes" id="UP000226151">
    <property type="component" value="Genome"/>
</dbReference>
<sequence length="83" mass="9448">MSEDNSLLKFLEQLDTEAARLMLQDLKDPARRTPQLYNAINNLLNRHKFQIAKLQPEGDVLGSLAGSLKDFQNSEIDPSEYTQ</sequence>
<reference evidence="2" key="1">
    <citation type="submission" date="2017-04" db="EMBL/GenBank/DDBJ databases">
        <title>Complete genome sequence of novel T7-like phage PHB02 against Capsular type A Pasteurella multocida.</title>
        <authorList>
            <person name="Chen B.Y."/>
            <person name="Wu B."/>
            <person name="Sun C.E."/>
            <person name="Song Y.J."/>
        </authorList>
    </citation>
    <scope>NUCLEOTIDE SEQUENCE [LARGE SCALE GENOMIC DNA]</scope>
</reference>
<dbReference type="GeneID" id="54980907"/>
<accession>A0A1Y0T1Y2</accession>
<evidence type="ECO:0000313" key="1">
    <source>
        <dbReference type="EMBL" id="ARV77568.1"/>
    </source>
</evidence>
<dbReference type="KEGG" id="vg:54980907"/>